<gene>
    <name evidence="6" type="ORF">CQW29_05475</name>
</gene>
<organism evidence="6 7">
    <name type="scientific">Pantoea coffeiphila</name>
    <dbReference type="NCBI Taxonomy" id="1465635"/>
    <lineage>
        <taxon>Bacteria</taxon>
        <taxon>Pseudomonadati</taxon>
        <taxon>Pseudomonadota</taxon>
        <taxon>Gammaproteobacteria</taxon>
        <taxon>Enterobacterales</taxon>
        <taxon>Erwiniaceae</taxon>
        <taxon>Pantoea</taxon>
    </lineage>
</organism>
<dbReference type="EMBL" id="PDET01000003">
    <property type="protein sequence ID" value="PRD16568.1"/>
    <property type="molecule type" value="Genomic_DNA"/>
</dbReference>
<evidence type="ECO:0000256" key="4">
    <source>
        <dbReference type="ARBA" id="ARBA00023163"/>
    </source>
</evidence>
<proteinExistence type="inferred from homology"/>
<dbReference type="PANTHER" id="PTHR30537">
    <property type="entry name" value="HTH-TYPE TRANSCRIPTIONAL REGULATOR"/>
    <property type="match status" value="1"/>
</dbReference>
<feature type="domain" description="HTH lysR-type" evidence="5">
    <location>
        <begin position="7"/>
        <end position="64"/>
    </location>
</feature>
<evidence type="ECO:0000313" key="6">
    <source>
        <dbReference type="EMBL" id="PRD16568.1"/>
    </source>
</evidence>
<evidence type="ECO:0000256" key="1">
    <source>
        <dbReference type="ARBA" id="ARBA00009437"/>
    </source>
</evidence>
<protein>
    <submittedName>
        <fullName evidence="6">LysR family transcriptional regulator</fullName>
    </submittedName>
</protein>
<dbReference type="InterPro" id="IPR058163">
    <property type="entry name" value="LysR-type_TF_proteobact-type"/>
</dbReference>
<dbReference type="InterPro" id="IPR036390">
    <property type="entry name" value="WH_DNA-bd_sf"/>
</dbReference>
<dbReference type="GO" id="GO:0043565">
    <property type="term" value="F:sequence-specific DNA binding"/>
    <property type="evidence" value="ECO:0007669"/>
    <property type="project" value="TreeGrafter"/>
</dbReference>
<dbReference type="Gene3D" id="3.40.190.290">
    <property type="match status" value="1"/>
</dbReference>
<evidence type="ECO:0000256" key="3">
    <source>
        <dbReference type="ARBA" id="ARBA00023125"/>
    </source>
</evidence>
<evidence type="ECO:0000313" key="7">
    <source>
        <dbReference type="Proteomes" id="UP000239181"/>
    </source>
</evidence>
<keyword evidence="3" id="KW-0238">DNA-binding</keyword>
<dbReference type="InterPro" id="IPR000847">
    <property type="entry name" value="LysR_HTH_N"/>
</dbReference>
<dbReference type="InterPro" id="IPR036388">
    <property type="entry name" value="WH-like_DNA-bd_sf"/>
</dbReference>
<dbReference type="Pfam" id="PF00126">
    <property type="entry name" value="HTH_1"/>
    <property type="match status" value="1"/>
</dbReference>
<sequence>MITMERIDFADLQVFLTVLRCRSFKLAAIELGLTSSAVSHAIRRLEARLDARLLNRTSRAVSSTALGQQLAEKLGEGFDTISAAIETLDAPGRNSFGALRVNVFADAARLLVAPALPIFSERFPQVRLSIVVEDRPVDITAEGFDAGMRYGHLVPEDMVAVPLTGAQRWIVVGSPQYVEQYGVPASPAELVKHRCIQLLLGNNARYRWEFDSPEGGISINVPGHITIKDTETTISAAKAGTGLAYVLESRVSDELAAGALVNVMPAHSSYGEPFHIYYSSRRYVHPALREFINIIRSQHGLQALPDLHEAGQDASAGSVRP</sequence>
<dbReference type="AlphaFoldDB" id="A0A2S9IFM8"/>
<accession>A0A2S9IFM8</accession>
<dbReference type="SUPFAM" id="SSF46785">
    <property type="entry name" value="Winged helix' DNA-binding domain"/>
    <property type="match status" value="1"/>
</dbReference>
<reference evidence="6 7" key="1">
    <citation type="submission" date="2017-10" db="EMBL/GenBank/DDBJ databases">
        <title>Draft genome of two endophytic bacteria isolated from 'guarana' Paullinia cupana (Mart.) Ducke.</title>
        <authorList>
            <person name="Siqueira K.A."/>
            <person name="Liotti R.G."/>
            <person name="Mendes T.A."/>
            <person name="Soares M.A."/>
        </authorList>
    </citation>
    <scope>NUCLEOTIDE SEQUENCE [LARGE SCALE GENOMIC DNA]</scope>
    <source>
        <strain evidence="6 7">342</strain>
    </source>
</reference>
<dbReference type="Gene3D" id="1.10.10.10">
    <property type="entry name" value="Winged helix-like DNA-binding domain superfamily/Winged helix DNA-binding domain"/>
    <property type="match status" value="1"/>
</dbReference>
<dbReference type="PANTHER" id="PTHR30537:SF1">
    <property type="entry name" value="HTH-TYPE TRANSCRIPTIONAL REGULATOR PGRR"/>
    <property type="match status" value="1"/>
</dbReference>
<dbReference type="GO" id="GO:0006351">
    <property type="term" value="P:DNA-templated transcription"/>
    <property type="evidence" value="ECO:0007669"/>
    <property type="project" value="TreeGrafter"/>
</dbReference>
<dbReference type="InterPro" id="IPR005119">
    <property type="entry name" value="LysR_subst-bd"/>
</dbReference>
<dbReference type="GO" id="GO:0003700">
    <property type="term" value="F:DNA-binding transcription factor activity"/>
    <property type="evidence" value="ECO:0007669"/>
    <property type="project" value="InterPro"/>
</dbReference>
<dbReference type="Proteomes" id="UP000239181">
    <property type="component" value="Unassembled WGS sequence"/>
</dbReference>
<evidence type="ECO:0000259" key="5">
    <source>
        <dbReference type="PROSITE" id="PS50931"/>
    </source>
</evidence>
<evidence type="ECO:0000256" key="2">
    <source>
        <dbReference type="ARBA" id="ARBA00023015"/>
    </source>
</evidence>
<comment type="similarity">
    <text evidence="1">Belongs to the LysR transcriptional regulatory family.</text>
</comment>
<keyword evidence="2" id="KW-0805">Transcription regulation</keyword>
<keyword evidence="4" id="KW-0804">Transcription</keyword>
<dbReference type="FunFam" id="1.10.10.10:FF:000001">
    <property type="entry name" value="LysR family transcriptional regulator"/>
    <property type="match status" value="1"/>
</dbReference>
<name>A0A2S9IFM8_9GAMM</name>
<dbReference type="OrthoDB" id="9813056at2"/>
<dbReference type="Pfam" id="PF03466">
    <property type="entry name" value="LysR_substrate"/>
    <property type="match status" value="1"/>
</dbReference>
<dbReference type="SUPFAM" id="SSF53850">
    <property type="entry name" value="Periplasmic binding protein-like II"/>
    <property type="match status" value="1"/>
</dbReference>
<dbReference type="PROSITE" id="PS50931">
    <property type="entry name" value="HTH_LYSR"/>
    <property type="match status" value="1"/>
</dbReference>
<comment type="caution">
    <text evidence="6">The sequence shown here is derived from an EMBL/GenBank/DDBJ whole genome shotgun (WGS) entry which is preliminary data.</text>
</comment>
<keyword evidence="7" id="KW-1185">Reference proteome</keyword>